<feature type="transmembrane region" description="Helical" evidence="7">
    <location>
        <begin position="281"/>
        <end position="299"/>
    </location>
</feature>
<organism evidence="9 10">
    <name type="scientific">Aromatoleum buckelii</name>
    <dbReference type="NCBI Taxonomy" id="200254"/>
    <lineage>
        <taxon>Bacteria</taxon>
        <taxon>Pseudomonadati</taxon>
        <taxon>Pseudomonadota</taxon>
        <taxon>Betaproteobacteria</taxon>
        <taxon>Rhodocyclales</taxon>
        <taxon>Rhodocyclaceae</taxon>
        <taxon>Aromatoleum</taxon>
    </lineage>
</organism>
<keyword evidence="10" id="KW-1185">Reference proteome</keyword>
<feature type="domain" description="Major facilitator superfamily (MFS) profile" evidence="8">
    <location>
        <begin position="12"/>
        <end position="398"/>
    </location>
</feature>
<dbReference type="Pfam" id="PF07690">
    <property type="entry name" value="MFS_1"/>
    <property type="match status" value="1"/>
</dbReference>
<proteinExistence type="predicted"/>
<feature type="transmembrane region" description="Helical" evidence="7">
    <location>
        <begin position="169"/>
        <end position="187"/>
    </location>
</feature>
<keyword evidence="2" id="KW-0813">Transport</keyword>
<dbReference type="InterPro" id="IPR020846">
    <property type="entry name" value="MFS_dom"/>
</dbReference>
<dbReference type="PROSITE" id="PS50850">
    <property type="entry name" value="MFS"/>
    <property type="match status" value="1"/>
</dbReference>
<keyword evidence="4 7" id="KW-0812">Transmembrane</keyword>
<dbReference type="PANTHER" id="PTHR42718">
    <property type="entry name" value="MAJOR FACILITATOR SUPERFAMILY MULTIDRUG TRANSPORTER MFSC"/>
    <property type="match status" value="1"/>
</dbReference>
<evidence type="ECO:0000256" key="1">
    <source>
        <dbReference type="ARBA" id="ARBA00004651"/>
    </source>
</evidence>
<dbReference type="InterPro" id="IPR036259">
    <property type="entry name" value="MFS_trans_sf"/>
</dbReference>
<evidence type="ECO:0000256" key="7">
    <source>
        <dbReference type="SAM" id="Phobius"/>
    </source>
</evidence>
<evidence type="ECO:0000256" key="2">
    <source>
        <dbReference type="ARBA" id="ARBA00022448"/>
    </source>
</evidence>
<dbReference type="Gene3D" id="1.20.1250.20">
    <property type="entry name" value="MFS general substrate transporter like domains"/>
    <property type="match status" value="1"/>
</dbReference>
<feature type="transmembrane region" description="Helical" evidence="7">
    <location>
        <begin position="377"/>
        <end position="396"/>
    </location>
</feature>
<evidence type="ECO:0000259" key="8">
    <source>
        <dbReference type="PROSITE" id="PS50850"/>
    </source>
</evidence>
<comment type="caution">
    <text evidence="9">The sequence shown here is derived from an EMBL/GenBank/DDBJ whole genome shotgun (WGS) entry which is preliminary data.</text>
</comment>
<feature type="transmembrane region" description="Helical" evidence="7">
    <location>
        <begin position="110"/>
        <end position="130"/>
    </location>
</feature>
<keyword evidence="5 7" id="KW-1133">Transmembrane helix</keyword>
<feature type="transmembrane region" description="Helical" evidence="7">
    <location>
        <begin position="217"/>
        <end position="239"/>
    </location>
</feature>
<feature type="transmembrane region" description="Helical" evidence="7">
    <location>
        <begin position="49"/>
        <end position="71"/>
    </location>
</feature>
<dbReference type="InterPro" id="IPR011701">
    <property type="entry name" value="MFS"/>
</dbReference>
<keyword evidence="6 7" id="KW-0472">Membrane</keyword>
<keyword evidence="3" id="KW-1003">Cell membrane</keyword>
<dbReference type="PROSITE" id="PS51257">
    <property type="entry name" value="PROKAR_LIPOPROTEIN"/>
    <property type="match status" value="1"/>
</dbReference>
<feature type="transmembrane region" description="Helical" evidence="7">
    <location>
        <begin position="311"/>
        <end position="334"/>
    </location>
</feature>
<dbReference type="Proteomes" id="UP000601990">
    <property type="component" value="Unassembled WGS sequence"/>
</dbReference>
<evidence type="ECO:0000256" key="3">
    <source>
        <dbReference type="ARBA" id="ARBA00022475"/>
    </source>
</evidence>
<evidence type="ECO:0000313" key="10">
    <source>
        <dbReference type="Proteomes" id="UP000601990"/>
    </source>
</evidence>
<feature type="transmembrane region" description="Helical" evidence="7">
    <location>
        <begin position="137"/>
        <end position="157"/>
    </location>
</feature>
<gene>
    <name evidence="9" type="ORF">GO608_15645</name>
</gene>
<reference evidence="9" key="1">
    <citation type="submission" date="2019-12" db="EMBL/GenBank/DDBJ databases">
        <title>Comparative genomics gives insights into the taxonomy of the Azoarcus-Aromatoleum group and reveals separate origins of nif in the plant-associated Azoarcus and non-plant-associated Aromatoleum sub-groups.</title>
        <authorList>
            <person name="Lafos M."/>
            <person name="Maluk M."/>
            <person name="Batista M."/>
            <person name="Junghare M."/>
            <person name="Carmona M."/>
            <person name="Faoro H."/>
            <person name="Cruz L.M."/>
            <person name="Battistoni F."/>
            <person name="De Souza E."/>
            <person name="Pedrosa F."/>
            <person name="Chen W.-M."/>
            <person name="Poole P.S."/>
            <person name="Dixon R.A."/>
            <person name="James E.K."/>
        </authorList>
    </citation>
    <scope>NUCLEOTIDE SEQUENCE</scope>
    <source>
        <strain evidence="9">U120</strain>
    </source>
</reference>
<name>A0ABX1N641_9RHOO</name>
<dbReference type="RefSeq" id="WP_169199969.1">
    <property type="nucleotide sequence ID" value="NZ_WTVH02000008.1"/>
</dbReference>
<evidence type="ECO:0000313" key="9">
    <source>
        <dbReference type="EMBL" id="NMF94751.1"/>
    </source>
</evidence>
<feature type="transmembrane region" description="Helical" evidence="7">
    <location>
        <begin position="251"/>
        <end position="274"/>
    </location>
</feature>
<evidence type="ECO:0000256" key="4">
    <source>
        <dbReference type="ARBA" id="ARBA00022692"/>
    </source>
</evidence>
<dbReference type="EMBL" id="WTVH01000036">
    <property type="protein sequence ID" value="NMF94751.1"/>
    <property type="molecule type" value="Genomic_DNA"/>
</dbReference>
<protein>
    <submittedName>
        <fullName evidence="9">MFS transporter</fullName>
    </submittedName>
</protein>
<evidence type="ECO:0000256" key="5">
    <source>
        <dbReference type="ARBA" id="ARBA00022989"/>
    </source>
</evidence>
<evidence type="ECO:0000256" key="6">
    <source>
        <dbReference type="ARBA" id="ARBA00023136"/>
    </source>
</evidence>
<dbReference type="SUPFAM" id="SSF103473">
    <property type="entry name" value="MFS general substrate transporter"/>
    <property type="match status" value="1"/>
</dbReference>
<accession>A0ABX1N641</accession>
<feature type="transmembrane region" description="Helical" evidence="7">
    <location>
        <begin position="83"/>
        <end position="104"/>
    </location>
</feature>
<comment type="subcellular location">
    <subcellularLocation>
        <location evidence="1">Cell membrane</location>
        <topology evidence="1">Multi-pass membrane protein</topology>
    </subcellularLocation>
</comment>
<feature type="transmembrane region" description="Helical" evidence="7">
    <location>
        <begin position="346"/>
        <end position="371"/>
    </location>
</feature>
<dbReference type="PANTHER" id="PTHR42718:SF46">
    <property type="entry name" value="BLR6921 PROTEIN"/>
    <property type="match status" value="1"/>
</dbReference>
<dbReference type="CDD" id="cd06174">
    <property type="entry name" value="MFS"/>
    <property type="match status" value="1"/>
</dbReference>
<sequence length="420" mass="42655">MQRNAAAADTAAILLALIAGCIAAAQVGKVPPAIEAIRAELSMSLVQIAWVASAISAATAALGIAVALTMARRGAHTGLLNGLILLTLGSVGGAEASSGNLLLVSRILEGTGFVLVVVSAPSLIASTLAHTPQRRRLWLTLWSCYMPVGIALTMGLAPLILEAGGWRSLWWWNAGLLAVCSAVAFSYRNRLRDATRAAAGPTAPPPSWRALRQPGSWLMGISFGAFAAIWFVIATWLPSFAVEYMGYTARGATWLTALAVVGNIAGNLGAGFLAAAGLPRWAVIAGVQVMLGALGWLVFSADADPLLRSLAAIVACAGAGALPATVMAGVPIHARNPQQILVANGILFQCANLGSLAGPPAVAAAVTALGGWNGGRWLIPAIAMLGVLAAVALRGVERRIADADSVTGAGFAGADAGASQ</sequence>